<reference evidence="2" key="1">
    <citation type="submission" date="2022-05" db="EMBL/GenBank/DDBJ databases">
        <title>The Musa troglodytarum L. genome provides insights into the mechanism of non-climacteric behaviour and enrichment of carotenoids.</title>
        <authorList>
            <person name="Wang J."/>
        </authorList>
    </citation>
    <scope>NUCLEOTIDE SEQUENCE</scope>
    <source>
        <tissue evidence="2">Leaf</tissue>
    </source>
</reference>
<dbReference type="EMBL" id="CP097509">
    <property type="protein sequence ID" value="URE14045.1"/>
    <property type="molecule type" value="Genomic_DNA"/>
</dbReference>
<dbReference type="AlphaFoldDB" id="A0A9E7KFP5"/>
<accession>A0A9E7KFP5</accession>
<evidence type="ECO:0000313" key="3">
    <source>
        <dbReference type="Proteomes" id="UP001055439"/>
    </source>
</evidence>
<organism evidence="2 3">
    <name type="scientific">Musa troglodytarum</name>
    <name type="common">fe'i banana</name>
    <dbReference type="NCBI Taxonomy" id="320322"/>
    <lineage>
        <taxon>Eukaryota</taxon>
        <taxon>Viridiplantae</taxon>
        <taxon>Streptophyta</taxon>
        <taxon>Embryophyta</taxon>
        <taxon>Tracheophyta</taxon>
        <taxon>Spermatophyta</taxon>
        <taxon>Magnoliopsida</taxon>
        <taxon>Liliopsida</taxon>
        <taxon>Zingiberales</taxon>
        <taxon>Musaceae</taxon>
        <taxon>Musa</taxon>
    </lineage>
</organism>
<dbReference type="Proteomes" id="UP001055439">
    <property type="component" value="Chromosome 7"/>
</dbReference>
<sequence length="243" mass="27530">MRKGNHAVHRVHVLHTDKIIQFVPIHFVKRNTTHLSIMFLCFLSQALERHELPLIVIRILTGASLSRNTASCSSISPPNSVFKRSPEFPTTAHVLNWRGWKGGFAGDPCQIHHQRHTRRRDQESRATHCWRRVCKSDRTRISSRSTSDLRLAVNHERGKRSITRRDQGVRVPLSFFSMRRLTCEERGLNRDDESGEDKGGAKEEDHDGGPPARGGALRGSHLSKTARSDRTKPCRIASAIGEL</sequence>
<evidence type="ECO:0000256" key="1">
    <source>
        <dbReference type="SAM" id="MobiDB-lite"/>
    </source>
</evidence>
<keyword evidence="3" id="KW-1185">Reference proteome</keyword>
<proteinExistence type="predicted"/>
<dbReference type="OrthoDB" id="10264956at2759"/>
<feature type="region of interest" description="Disordered" evidence="1">
    <location>
        <begin position="186"/>
        <end position="243"/>
    </location>
</feature>
<feature type="compositionally biased region" description="Low complexity" evidence="1">
    <location>
        <begin position="209"/>
        <end position="219"/>
    </location>
</feature>
<gene>
    <name evidence="2" type="ORF">MUK42_04398</name>
</gene>
<protein>
    <submittedName>
        <fullName evidence="2">Uncharacterized protein</fullName>
    </submittedName>
</protein>
<feature type="compositionally biased region" description="Basic and acidic residues" evidence="1">
    <location>
        <begin position="186"/>
        <end position="208"/>
    </location>
</feature>
<name>A0A9E7KFP5_9LILI</name>
<evidence type="ECO:0000313" key="2">
    <source>
        <dbReference type="EMBL" id="URE14045.1"/>
    </source>
</evidence>